<proteinExistence type="predicted"/>
<gene>
    <name evidence="2" type="ORF">CLV78_102144</name>
</gene>
<evidence type="ECO:0000256" key="1">
    <source>
        <dbReference type="SAM" id="SignalP"/>
    </source>
</evidence>
<protein>
    <recommendedName>
        <fullName evidence="4">Protease inhibitor Inh</fullName>
    </recommendedName>
</protein>
<dbReference type="AlphaFoldDB" id="A0A2T0RUY9"/>
<keyword evidence="1" id="KW-0732">Signal</keyword>
<evidence type="ECO:0008006" key="4">
    <source>
        <dbReference type="Google" id="ProtNLM"/>
    </source>
</evidence>
<feature type="chain" id="PRO_5015573615" description="Protease inhibitor Inh" evidence="1">
    <location>
        <begin position="20"/>
        <end position="137"/>
    </location>
</feature>
<dbReference type="OrthoDB" id="9816009at2"/>
<dbReference type="EMBL" id="PVTD01000002">
    <property type="protein sequence ID" value="PRY24970.1"/>
    <property type="molecule type" value="Genomic_DNA"/>
</dbReference>
<dbReference type="RefSeq" id="WP_106203911.1">
    <property type="nucleotide sequence ID" value="NZ_PVTD01000002.1"/>
</dbReference>
<keyword evidence="3" id="KW-1185">Reference proteome</keyword>
<accession>A0A2T0RUY9</accession>
<organism evidence="2 3">
    <name type="scientific">Aliiruegeria haliotis</name>
    <dbReference type="NCBI Taxonomy" id="1280846"/>
    <lineage>
        <taxon>Bacteria</taxon>
        <taxon>Pseudomonadati</taxon>
        <taxon>Pseudomonadota</taxon>
        <taxon>Alphaproteobacteria</taxon>
        <taxon>Rhodobacterales</taxon>
        <taxon>Roseobacteraceae</taxon>
        <taxon>Aliiruegeria</taxon>
    </lineage>
</organism>
<dbReference type="Proteomes" id="UP000239480">
    <property type="component" value="Unassembled WGS sequence"/>
</dbReference>
<comment type="caution">
    <text evidence="2">The sequence shown here is derived from an EMBL/GenBank/DDBJ whole genome shotgun (WGS) entry which is preliminary data.</text>
</comment>
<evidence type="ECO:0000313" key="3">
    <source>
        <dbReference type="Proteomes" id="UP000239480"/>
    </source>
</evidence>
<name>A0A2T0RUY9_9RHOB</name>
<feature type="signal peptide" evidence="1">
    <location>
        <begin position="1"/>
        <end position="19"/>
    </location>
</feature>
<evidence type="ECO:0000313" key="2">
    <source>
        <dbReference type="EMBL" id="PRY24970.1"/>
    </source>
</evidence>
<sequence>MRLAMALICLGLGATPVAAQNFTTAAEVKPILGMQKDRWVAVREFDGQDLVYFTAVLSWRCGLDGIFYGLNGAAPEVALDMEPCHEGTPAPNALTGEGHEIYITAPLGSVESISLRLVFDDGTTEEGRWDRAAVLMP</sequence>
<reference evidence="2 3" key="1">
    <citation type="submission" date="2018-03" db="EMBL/GenBank/DDBJ databases">
        <title>Genomic Encyclopedia of Archaeal and Bacterial Type Strains, Phase II (KMG-II): from individual species to whole genera.</title>
        <authorList>
            <person name="Goeker M."/>
        </authorList>
    </citation>
    <scope>NUCLEOTIDE SEQUENCE [LARGE SCALE GENOMIC DNA]</scope>
    <source>
        <strain evidence="2 3">DSM 29328</strain>
    </source>
</reference>